<name>A0AAW0D3A2_9AGAR</name>
<evidence type="ECO:0000313" key="8">
    <source>
        <dbReference type="EMBL" id="KAK7046096.1"/>
    </source>
</evidence>
<evidence type="ECO:0000256" key="4">
    <source>
        <dbReference type="ARBA" id="ARBA00034617"/>
    </source>
</evidence>
<dbReference type="GO" id="GO:0005737">
    <property type="term" value="C:cytoplasm"/>
    <property type="evidence" value="ECO:0007669"/>
    <property type="project" value="TreeGrafter"/>
</dbReference>
<evidence type="ECO:0000313" key="9">
    <source>
        <dbReference type="Proteomes" id="UP001383192"/>
    </source>
</evidence>
<evidence type="ECO:0000259" key="7">
    <source>
        <dbReference type="PROSITE" id="PS51194"/>
    </source>
</evidence>
<accession>A0AAW0D3A2</accession>
<evidence type="ECO:0000256" key="1">
    <source>
        <dbReference type="ARBA" id="ARBA00005446"/>
    </source>
</evidence>
<dbReference type="GO" id="GO:0003677">
    <property type="term" value="F:DNA binding"/>
    <property type="evidence" value="ECO:0007669"/>
    <property type="project" value="UniProtKB-KW"/>
</dbReference>
<evidence type="ECO:0000256" key="3">
    <source>
        <dbReference type="ARBA" id="ARBA00023235"/>
    </source>
</evidence>
<dbReference type="SUPFAM" id="SSF52540">
    <property type="entry name" value="P-loop containing nucleoside triphosphate hydrolases"/>
    <property type="match status" value="1"/>
</dbReference>
<sequence length="614" mass="68937">MLAEQHADKAREYGIRALAINEDSVRAASLETPRRDLFHEIVTGNDVRLAVMSPQMLRGARMTQLLQDGAFKKRIRYMIIDEADLALDPSSVFAAPYKSLSPMRDTLSSETVWLAATGSATPSQSHVLAKLYGFKAGHYVHAVYSLDRPNIKYITRFLQHSYTTGTFLDLAFLVPFGVKSLDEIPQTLVFAETIAVGEALMKYLDELVAVTIPNAGKATRLFNSLLPQEERIKYKKEFEDGVIRVGIVTDTLTYGFDIACNRIVVLDIPPLAFPNKLKQQIGRAGRKGLYSEAIIYAPPWVRQPKDPPSEPLSKQAKDDAQRREALPAITRQWYNPTAERCSRAAEMGYFSPDHGFQCDFEHPMCSFHAKEDDTCNDFIQVEKWAEYAAKQANTVTPVPRLPRADGTIKALDKRLKVSFMGMLERWSSSTWSTSPARGSQINLGHRFFLPPHVIQRIVEKAHVCTSLDRFKEVACGWRYLGQHGEDLFEFLSKALKEYMSEFWEQSPPKDLQATANVKEIGMETTQPSIRLKLLPPRVQSSGESEAVDDGTEDSRPLVPSAPALRLRKKGTDGNTNKEDIDSKRPASSGNSPKKVKRARTATSSRKRKENLDVK</sequence>
<keyword evidence="9" id="KW-1185">Reference proteome</keyword>
<gene>
    <name evidence="8" type="ORF">VNI00_007097</name>
</gene>
<dbReference type="PANTHER" id="PTHR13710">
    <property type="entry name" value="DNA HELICASE RECQ FAMILY MEMBER"/>
    <property type="match status" value="1"/>
</dbReference>
<dbReference type="PANTHER" id="PTHR13710:SF105">
    <property type="entry name" value="ATP-DEPENDENT DNA HELICASE Q1"/>
    <property type="match status" value="1"/>
</dbReference>
<feature type="domain" description="Helicase C-terminal" evidence="7">
    <location>
        <begin position="177"/>
        <end position="337"/>
    </location>
</feature>
<dbReference type="InterPro" id="IPR001650">
    <property type="entry name" value="Helicase_C-like"/>
</dbReference>
<keyword evidence="3" id="KW-0413">Isomerase</keyword>
<evidence type="ECO:0000256" key="2">
    <source>
        <dbReference type="ARBA" id="ARBA00023125"/>
    </source>
</evidence>
<evidence type="ECO:0000256" key="6">
    <source>
        <dbReference type="SAM" id="MobiDB-lite"/>
    </source>
</evidence>
<dbReference type="GO" id="GO:0009378">
    <property type="term" value="F:four-way junction helicase activity"/>
    <property type="evidence" value="ECO:0007669"/>
    <property type="project" value="TreeGrafter"/>
</dbReference>
<dbReference type="EC" id="5.6.2.4" evidence="5"/>
<reference evidence="8 9" key="1">
    <citation type="submission" date="2024-01" db="EMBL/GenBank/DDBJ databases">
        <title>A draft genome for a cacao thread blight-causing isolate of Paramarasmius palmivorus.</title>
        <authorList>
            <person name="Baruah I.K."/>
            <person name="Bukari Y."/>
            <person name="Amoako-Attah I."/>
            <person name="Meinhardt L.W."/>
            <person name="Bailey B.A."/>
            <person name="Cohen S.P."/>
        </authorList>
    </citation>
    <scope>NUCLEOTIDE SEQUENCE [LARGE SCALE GENOMIC DNA]</scope>
    <source>
        <strain evidence="8 9">GH-12</strain>
    </source>
</reference>
<protein>
    <recommendedName>
        <fullName evidence="5">DNA 3'-5' helicase</fullName>
        <ecNumber evidence="5">5.6.2.4</ecNumber>
    </recommendedName>
</protein>
<organism evidence="8 9">
    <name type="scientific">Paramarasmius palmivorus</name>
    <dbReference type="NCBI Taxonomy" id="297713"/>
    <lineage>
        <taxon>Eukaryota</taxon>
        <taxon>Fungi</taxon>
        <taxon>Dikarya</taxon>
        <taxon>Basidiomycota</taxon>
        <taxon>Agaricomycotina</taxon>
        <taxon>Agaricomycetes</taxon>
        <taxon>Agaricomycetidae</taxon>
        <taxon>Agaricales</taxon>
        <taxon>Marasmiineae</taxon>
        <taxon>Marasmiaceae</taxon>
        <taxon>Paramarasmius</taxon>
    </lineage>
</organism>
<comment type="catalytic activity">
    <reaction evidence="4">
        <text>Couples ATP hydrolysis with the unwinding of duplex DNA by translocating in the 3'-5' direction.</text>
        <dbReference type="EC" id="5.6.2.4"/>
    </reaction>
</comment>
<comment type="similarity">
    <text evidence="1">Belongs to the helicase family. RecQ subfamily.</text>
</comment>
<evidence type="ECO:0000256" key="5">
    <source>
        <dbReference type="ARBA" id="ARBA00034808"/>
    </source>
</evidence>
<dbReference type="EMBL" id="JAYKXP010000022">
    <property type="protein sequence ID" value="KAK7046096.1"/>
    <property type="molecule type" value="Genomic_DNA"/>
</dbReference>
<feature type="region of interest" description="Disordered" evidence="6">
    <location>
        <begin position="527"/>
        <end position="614"/>
    </location>
</feature>
<dbReference type="GO" id="GO:0000724">
    <property type="term" value="P:double-strand break repair via homologous recombination"/>
    <property type="evidence" value="ECO:0007669"/>
    <property type="project" value="TreeGrafter"/>
</dbReference>
<dbReference type="AlphaFoldDB" id="A0AAW0D3A2"/>
<dbReference type="GO" id="GO:0005694">
    <property type="term" value="C:chromosome"/>
    <property type="evidence" value="ECO:0007669"/>
    <property type="project" value="TreeGrafter"/>
</dbReference>
<feature type="compositionally biased region" description="Basic and acidic residues" evidence="6">
    <location>
        <begin position="569"/>
        <end position="584"/>
    </location>
</feature>
<dbReference type="Pfam" id="PF00271">
    <property type="entry name" value="Helicase_C"/>
    <property type="match status" value="1"/>
</dbReference>
<dbReference type="InterPro" id="IPR027417">
    <property type="entry name" value="P-loop_NTPase"/>
</dbReference>
<proteinExistence type="inferred from homology"/>
<dbReference type="GO" id="GO:0043138">
    <property type="term" value="F:3'-5' DNA helicase activity"/>
    <property type="evidence" value="ECO:0007669"/>
    <property type="project" value="UniProtKB-EC"/>
</dbReference>
<feature type="compositionally biased region" description="Basic residues" evidence="6">
    <location>
        <begin position="593"/>
        <end position="608"/>
    </location>
</feature>
<dbReference type="Proteomes" id="UP001383192">
    <property type="component" value="Unassembled WGS sequence"/>
</dbReference>
<keyword evidence="2" id="KW-0238">DNA-binding</keyword>
<feature type="region of interest" description="Disordered" evidence="6">
    <location>
        <begin position="301"/>
        <end position="321"/>
    </location>
</feature>
<comment type="caution">
    <text evidence="8">The sequence shown here is derived from an EMBL/GenBank/DDBJ whole genome shotgun (WGS) entry which is preliminary data.</text>
</comment>
<dbReference type="Gene3D" id="3.40.50.300">
    <property type="entry name" value="P-loop containing nucleotide triphosphate hydrolases"/>
    <property type="match status" value="2"/>
</dbReference>
<dbReference type="SMART" id="SM00490">
    <property type="entry name" value="HELICc"/>
    <property type="match status" value="1"/>
</dbReference>
<dbReference type="PROSITE" id="PS51194">
    <property type="entry name" value="HELICASE_CTER"/>
    <property type="match status" value="1"/>
</dbReference>